<comment type="caution">
    <text evidence="2">The sequence shown here is derived from an EMBL/GenBank/DDBJ whole genome shotgun (WGS) entry which is preliminary data.</text>
</comment>
<feature type="domain" description="Glycosyl transferase family 1" evidence="1">
    <location>
        <begin position="204"/>
        <end position="352"/>
    </location>
</feature>
<evidence type="ECO:0000313" key="3">
    <source>
        <dbReference type="Proteomes" id="UP000192491"/>
    </source>
</evidence>
<protein>
    <recommendedName>
        <fullName evidence="1">Glycosyl transferase family 1 domain-containing protein</fullName>
    </recommendedName>
</protein>
<dbReference type="EMBL" id="MTEJ01000277">
    <property type="protein sequence ID" value="OQX05690.1"/>
    <property type="molecule type" value="Genomic_DNA"/>
</dbReference>
<organism evidence="2 3">
    <name type="scientific">Thiothrix lacustris</name>
    <dbReference type="NCBI Taxonomy" id="525917"/>
    <lineage>
        <taxon>Bacteria</taxon>
        <taxon>Pseudomonadati</taxon>
        <taxon>Pseudomonadota</taxon>
        <taxon>Gammaproteobacteria</taxon>
        <taxon>Thiotrichales</taxon>
        <taxon>Thiotrichaceae</taxon>
        <taxon>Thiothrix</taxon>
    </lineage>
</organism>
<dbReference type="InterPro" id="IPR001296">
    <property type="entry name" value="Glyco_trans_1"/>
</dbReference>
<reference evidence="2 3" key="1">
    <citation type="submission" date="2017-01" db="EMBL/GenBank/DDBJ databases">
        <title>Novel large sulfur bacteria in the metagenomes of groundwater-fed chemosynthetic microbial mats in the Lake Huron basin.</title>
        <authorList>
            <person name="Sharrar A.M."/>
            <person name="Flood B.E."/>
            <person name="Bailey J.V."/>
            <person name="Jones D.S."/>
            <person name="Biddanda B."/>
            <person name="Ruberg S.A."/>
            <person name="Marcus D.N."/>
            <person name="Dick G.J."/>
        </authorList>
    </citation>
    <scope>NUCLEOTIDE SEQUENCE [LARGE SCALE GENOMIC DNA]</scope>
    <source>
        <strain evidence="2">A8</strain>
    </source>
</reference>
<dbReference type="Pfam" id="PF00534">
    <property type="entry name" value="Glycos_transf_1"/>
    <property type="match status" value="1"/>
</dbReference>
<dbReference type="SUPFAM" id="SSF53756">
    <property type="entry name" value="UDP-Glycosyltransferase/glycogen phosphorylase"/>
    <property type="match status" value="1"/>
</dbReference>
<dbReference type="PANTHER" id="PTHR45947:SF3">
    <property type="entry name" value="SULFOQUINOVOSYL TRANSFERASE SQD2"/>
    <property type="match status" value="1"/>
</dbReference>
<dbReference type="Gene3D" id="3.40.50.2000">
    <property type="entry name" value="Glycogen Phosphorylase B"/>
    <property type="match status" value="1"/>
</dbReference>
<evidence type="ECO:0000259" key="1">
    <source>
        <dbReference type="Pfam" id="PF00534"/>
    </source>
</evidence>
<accession>A0A1Y1QHJ1</accession>
<sequence length="383" mass="43355">MHTHNTTPFYQINFQKQFGGGEVYTQFLCQALDNVGMNHTLLVHPNANFWHDMVFGNTRIQAITPDIQPILDNMTTNATVLTHGSIPKDWRMRITASGHRLVGIAHMPLYGRDQQAFDGYDCVIGVSQYVVNSLHDAGLKSVYPQPWYGVANLHRMTDTSQTITRKSLYDWDLRKGRDRLLSWIEPLYTPFLPKTVWQKKAGLTLGIVSRITPIKQFPLLFNTIAPTLHKIPNLNIEIFGSGGYASVRDLKKALLPIKNQVRFWGHQNNVASIYNKLDFLLTGLPEKEALGLNVLEAQACNLPVLAVDALPFQETVLDGKTGYLFNDPRRDQGQHLHDVLNDIINGNKERLQPITHQQHLQQFTLDAFTQRIAGALPFLLGKM</sequence>
<dbReference type="AlphaFoldDB" id="A0A1Y1QHJ1"/>
<proteinExistence type="predicted"/>
<dbReference type="Proteomes" id="UP000192491">
    <property type="component" value="Unassembled WGS sequence"/>
</dbReference>
<dbReference type="GO" id="GO:0016757">
    <property type="term" value="F:glycosyltransferase activity"/>
    <property type="evidence" value="ECO:0007669"/>
    <property type="project" value="InterPro"/>
</dbReference>
<evidence type="ECO:0000313" key="2">
    <source>
        <dbReference type="EMBL" id="OQX05690.1"/>
    </source>
</evidence>
<name>A0A1Y1QHJ1_9GAMM</name>
<dbReference type="PANTHER" id="PTHR45947">
    <property type="entry name" value="SULFOQUINOVOSYL TRANSFERASE SQD2"/>
    <property type="match status" value="1"/>
</dbReference>
<dbReference type="InterPro" id="IPR050194">
    <property type="entry name" value="Glycosyltransferase_grp1"/>
</dbReference>
<dbReference type="CDD" id="cd03801">
    <property type="entry name" value="GT4_PimA-like"/>
    <property type="match status" value="1"/>
</dbReference>
<gene>
    <name evidence="2" type="ORF">BWK73_32935</name>
</gene>